<accession>A0A6A4L8G0</accession>
<dbReference type="GO" id="GO:0009742">
    <property type="term" value="P:brassinosteroid mediated signaling pathway"/>
    <property type="evidence" value="ECO:0007669"/>
    <property type="project" value="InterPro"/>
</dbReference>
<evidence type="ECO:0000256" key="10">
    <source>
        <dbReference type="ARBA" id="ARBA00023136"/>
    </source>
</evidence>
<gene>
    <name evidence="13" type="ORF">C3L33_16026</name>
</gene>
<organism evidence="13 14">
    <name type="scientific">Rhododendron williamsianum</name>
    <dbReference type="NCBI Taxonomy" id="262921"/>
    <lineage>
        <taxon>Eukaryota</taxon>
        <taxon>Viridiplantae</taxon>
        <taxon>Streptophyta</taxon>
        <taxon>Embryophyta</taxon>
        <taxon>Tracheophyta</taxon>
        <taxon>Spermatophyta</taxon>
        <taxon>Magnoliopsida</taxon>
        <taxon>eudicotyledons</taxon>
        <taxon>Gunneridae</taxon>
        <taxon>Pentapetalae</taxon>
        <taxon>asterids</taxon>
        <taxon>Ericales</taxon>
        <taxon>Ericaceae</taxon>
        <taxon>Ericoideae</taxon>
        <taxon>Rhodoreae</taxon>
        <taxon>Rhododendron</taxon>
    </lineage>
</organism>
<dbReference type="Pfam" id="PF25575">
    <property type="entry name" value="TPR_BSK1_C"/>
    <property type="match status" value="2"/>
</dbReference>
<keyword evidence="7" id="KW-0547">Nucleotide-binding</keyword>
<dbReference type="AlphaFoldDB" id="A0A6A4L8G0"/>
<evidence type="ECO:0000256" key="7">
    <source>
        <dbReference type="ARBA" id="ARBA00022741"/>
    </source>
</evidence>
<feature type="non-terminal residue" evidence="13">
    <location>
        <position position="1"/>
    </location>
</feature>
<proteinExistence type="inferred from homology"/>
<dbReference type="InterPro" id="IPR011990">
    <property type="entry name" value="TPR-like_helical_dom_sf"/>
</dbReference>
<dbReference type="Gene3D" id="3.30.200.20">
    <property type="entry name" value="Phosphorylase Kinase, domain 1"/>
    <property type="match status" value="1"/>
</dbReference>
<keyword evidence="8" id="KW-0418">Kinase</keyword>
<evidence type="ECO:0000256" key="1">
    <source>
        <dbReference type="ARBA" id="ARBA00004193"/>
    </source>
</evidence>
<dbReference type="Gene3D" id="1.10.510.10">
    <property type="entry name" value="Transferase(Phosphotransferase) domain 1"/>
    <property type="match status" value="1"/>
</dbReference>
<dbReference type="GO" id="GO:0005524">
    <property type="term" value="F:ATP binding"/>
    <property type="evidence" value="ECO:0007669"/>
    <property type="project" value="UniProtKB-KW"/>
</dbReference>
<evidence type="ECO:0000256" key="6">
    <source>
        <dbReference type="ARBA" id="ARBA00022707"/>
    </source>
</evidence>
<dbReference type="Gene3D" id="1.25.40.10">
    <property type="entry name" value="Tetratricopeptide repeat domain"/>
    <property type="match status" value="1"/>
</dbReference>
<dbReference type="GO" id="GO:0005886">
    <property type="term" value="C:plasma membrane"/>
    <property type="evidence" value="ECO:0007669"/>
    <property type="project" value="UniProtKB-SubCell"/>
</dbReference>
<evidence type="ECO:0000256" key="2">
    <source>
        <dbReference type="ARBA" id="ARBA00008684"/>
    </source>
</evidence>
<evidence type="ECO:0000256" key="8">
    <source>
        <dbReference type="ARBA" id="ARBA00022777"/>
    </source>
</evidence>
<dbReference type="InterPro" id="IPR058209">
    <property type="entry name" value="TPR_BSK1_C"/>
</dbReference>
<keyword evidence="14" id="KW-1185">Reference proteome</keyword>
<dbReference type="PANTHER" id="PTHR45863:SF2">
    <property type="entry name" value="SERINE_THREONINE-PROTEIN KINASE BSK7-RELATED"/>
    <property type="match status" value="1"/>
</dbReference>
<evidence type="ECO:0000256" key="11">
    <source>
        <dbReference type="ARBA" id="ARBA00023288"/>
    </source>
</evidence>
<protein>
    <recommendedName>
        <fullName evidence="12">Protein kinase domain-containing protein</fullName>
    </recommendedName>
</protein>
<keyword evidence="4" id="KW-0723">Serine/threonine-protein kinase</keyword>
<reference evidence="13 14" key="1">
    <citation type="journal article" date="2019" name="Genome Biol. Evol.">
        <title>The Rhododendron genome and chromosomal organization provide insight into shared whole-genome duplications across the heath family (Ericaceae).</title>
        <authorList>
            <person name="Soza V.L."/>
            <person name="Lindsley D."/>
            <person name="Waalkes A."/>
            <person name="Ramage E."/>
            <person name="Patwardhan R.P."/>
            <person name="Burton J.N."/>
            <person name="Adey A."/>
            <person name="Kumar A."/>
            <person name="Qiu R."/>
            <person name="Shendure J."/>
            <person name="Hall B."/>
        </authorList>
    </citation>
    <scope>NUCLEOTIDE SEQUENCE [LARGE SCALE GENOMIC DNA]</scope>
    <source>
        <strain evidence="13">RSF 1966-606</strain>
    </source>
</reference>
<keyword evidence="11" id="KW-0449">Lipoprotein</keyword>
<dbReference type="Proteomes" id="UP000428333">
    <property type="component" value="Linkage Group LG09"/>
</dbReference>
<evidence type="ECO:0000256" key="9">
    <source>
        <dbReference type="ARBA" id="ARBA00022840"/>
    </source>
</evidence>
<name>A0A6A4L8G0_9ERIC</name>
<keyword evidence="10" id="KW-0472">Membrane</keyword>
<evidence type="ECO:0000259" key="12">
    <source>
        <dbReference type="PROSITE" id="PS50011"/>
    </source>
</evidence>
<keyword evidence="5" id="KW-0808">Transferase</keyword>
<dbReference type="SMART" id="SM00220">
    <property type="entry name" value="S_TKc"/>
    <property type="match status" value="1"/>
</dbReference>
<dbReference type="EMBL" id="QEFC01002457">
    <property type="protein sequence ID" value="KAE9452071.1"/>
    <property type="molecule type" value="Genomic_DNA"/>
</dbReference>
<sequence length="638" mass="71114">MHVGVASCDVDQIELLIWGSGVRAVLTGYKDLQRSLSGIETGFGKHRETIEADCFGVDCLDPSRFVGCFLQNSAIGMGCEYSKLTTCCGDSDLDGVIREAQNVEKEEKSEVGDVPAFREYTVEQLRKATSGFAVENIVSEHGEKAPNVVYKGKLDNQRRIAVKRFNRSAWPDSRQFLVSNLNHLGISTLYIIKLGSDVMVDKRETQPMKWAMRLRVALYLAQALEYCTSKGRALYHDLNAYRVVFDDDGNPRLSCFGLMKNSRDGKSYSTNLAFTPPEYLRTGRVTAESVIYSFGTLLLDLLSGKHIPPSHRSDEHQNVGVSVADILRLLDSFQEVNTSYVRRSGNGVAHTVAQKAVRGLIRFDDSTLIRNLSLTSNATIFVALDLIRDRNIQMLTDSCLEGQFSIDEGTELVRLASRCLQYEPRERPNPKSLVAALVPLQTETEVPSHQIMGFPHVATDFPLSPLGEACLRMDLTAIHEILESLGYKDDEGAATELSFQMWTNQVQETLNSKKKGDAAFRHKDYRAAIECYTQWGSVGRMGRYIYEDGLTQSHSYAFIEVGTMVSPTVFARRSLSHLSSEMPEEALNDAVQAQVISPVWHIASYLQAASLFALGRENEAQIALKEGSVLEEKRNRTS</sequence>
<evidence type="ECO:0000256" key="5">
    <source>
        <dbReference type="ARBA" id="ARBA00022679"/>
    </source>
</evidence>
<keyword evidence="3" id="KW-1003">Cell membrane</keyword>
<dbReference type="Pfam" id="PF00069">
    <property type="entry name" value="Pkinase"/>
    <property type="match status" value="1"/>
</dbReference>
<comment type="caution">
    <text evidence="13">The sequence shown here is derived from an EMBL/GenBank/DDBJ whole genome shotgun (WGS) entry which is preliminary data.</text>
</comment>
<keyword evidence="6" id="KW-0519">Myristate</keyword>
<comment type="subcellular location">
    <subcellularLocation>
        <location evidence="1">Cell membrane</location>
        <topology evidence="1">Lipid-anchor</topology>
    </subcellularLocation>
</comment>
<dbReference type="SUPFAM" id="SSF48452">
    <property type="entry name" value="TPR-like"/>
    <property type="match status" value="1"/>
</dbReference>
<evidence type="ECO:0000313" key="14">
    <source>
        <dbReference type="Proteomes" id="UP000428333"/>
    </source>
</evidence>
<dbReference type="GO" id="GO:0004674">
    <property type="term" value="F:protein serine/threonine kinase activity"/>
    <property type="evidence" value="ECO:0007669"/>
    <property type="project" value="UniProtKB-KW"/>
</dbReference>
<evidence type="ECO:0000313" key="13">
    <source>
        <dbReference type="EMBL" id="KAE9452071.1"/>
    </source>
</evidence>
<evidence type="ECO:0000256" key="4">
    <source>
        <dbReference type="ARBA" id="ARBA00022527"/>
    </source>
</evidence>
<keyword evidence="9" id="KW-0067">ATP-binding</keyword>
<evidence type="ECO:0000256" key="3">
    <source>
        <dbReference type="ARBA" id="ARBA00022475"/>
    </source>
</evidence>
<dbReference type="InterPro" id="IPR000719">
    <property type="entry name" value="Prot_kinase_dom"/>
</dbReference>
<dbReference type="PROSITE" id="PS50011">
    <property type="entry name" value="PROTEIN_KINASE_DOM"/>
    <property type="match status" value="1"/>
</dbReference>
<comment type="similarity">
    <text evidence="2">Belongs to the protein kinase superfamily. Ser/Thr protein kinase family.</text>
</comment>
<dbReference type="OrthoDB" id="2335338at2759"/>
<dbReference type="PANTHER" id="PTHR45863">
    <property type="entry name" value="SERINE/THREONINE-PROTEIN KINASE BSK5"/>
    <property type="match status" value="1"/>
</dbReference>
<feature type="domain" description="Protein kinase" evidence="12">
    <location>
        <begin position="135"/>
        <end position="452"/>
    </location>
</feature>
<dbReference type="SUPFAM" id="SSF56112">
    <property type="entry name" value="Protein kinase-like (PK-like)"/>
    <property type="match status" value="1"/>
</dbReference>
<dbReference type="InterPro" id="IPR045845">
    <property type="entry name" value="BSK"/>
</dbReference>
<dbReference type="InterPro" id="IPR011009">
    <property type="entry name" value="Kinase-like_dom_sf"/>
</dbReference>